<evidence type="ECO:0000313" key="3">
    <source>
        <dbReference type="EMBL" id="KAA3714509.1"/>
    </source>
</evidence>
<dbReference type="Gene3D" id="3.40.1350.10">
    <property type="match status" value="1"/>
</dbReference>
<evidence type="ECO:0000256" key="1">
    <source>
        <dbReference type="SAM" id="Coils"/>
    </source>
</evidence>
<evidence type="ECO:0000259" key="2">
    <source>
        <dbReference type="Pfam" id="PF06250"/>
    </source>
</evidence>
<name>A0A641MNB0_9BACE</name>
<dbReference type="InterPro" id="IPR009362">
    <property type="entry name" value="YhcG_C"/>
</dbReference>
<dbReference type="GO" id="GO:0003676">
    <property type="term" value="F:nucleic acid binding"/>
    <property type="evidence" value="ECO:0007669"/>
    <property type="project" value="InterPro"/>
</dbReference>
<dbReference type="PANTHER" id="PTHR30547">
    <property type="entry name" value="UNCHARACTERIZED PROTEIN YHCG-RELATED"/>
    <property type="match status" value="1"/>
</dbReference>
<reference evidence="3" key="1">
    <citation type="journal article" date="2019" name="Nat. Med.">
        <title>A library of human gut bacterial isolates paired with longitudinal multiomics data enables mechanistic microbiome research.</title>
        <authorList>
            <person name="Poyet M."/>
            <person name="Groussin M."/>
            <person name="Gibbons S.M."/>
            <person name="Avila-Pacheco J."/>
            <person name="Jiang X."/>
            <person name="Kearney S.M."/>
            <person name="Perrotta A.R."/>
            <person name="Berdy B."/>
            <person name="Zhao S."/>
            <person name="Lieberman T.D."/>
            <person name="Swanson P.K."/>
            <person name="Smith M."/>
            <person name="Roesemann S."/>
            <person name="Alexander J.E."/>
            <person name="Rich S.A."/>
            <person name="Livny J."/>
            <person name="Vlamakis H."/>
            <person name="Clish C."/>
            <person name="Bullock K."/>
            <person name="Deik A."/>
            <person name="Scott J."/>
            <person name="Pierce K.A."/>
            <person name="Xavier R.J."/>
            <person name="Alm E.J."/>
        </authorList>
    </citation>
    <scope>NUCLEOTIDE SEQUENCE</scope>
    <source>
        <strain evidence="3">BIOML-A21</strain>
    </source>
</reference>
<accession>A0A641MNB0</accession>
<gene>
    <name evidence="3" type="ORF">F3F94_15385</name>
</gene>
<organism evidence="3">
    <name type="scientific">Bacteroides salyersiae</name>
    <dbReference type="NCBI Taxonomy" id="291644"/>
    <lineage>
        <taxon>Bacteria</taxon>
        <taxon>Pseudomonadati</taxon>
        <taxon>Bacteroidota</taxon>
        <taxon>Bacteroidia</taxon>
        <taxon>Bacteroidales</taxon>
        <taxon>Bacteroidaceae</taxon>
        <taxon>Bacteroides</taxon>
    </lineage>
</organism>
<dbReference type="Pfam" id="PF06250">
    <property type="entry name" value="YhcG_C"/>
    <property type="match status" value="1"/>
</dbReference>
<dbReference type="InterPro" id="IPR011856">
    <property type="entry name" value="tRNA_endonuc-like_dom_sf"/>
</dbReference>
<keyword evidence="1" id="KW-0175">Coiled coil</keyword>
<proteinExistence type="predicted"/>
<dbReference type="EMBL" id="VWMU01000122">
    <property type="protein sequence ID" value="KAA3714509.1"/>
    <property type="molecule type" value="Genomic_DNA"/>
</dbReference>
<comment type="caution">
    <text evidence="3">The sequence shown here is derived from an EMBL/GenBank/DDBJ whole genome shotgun (WGS) entry which is preliminary data.</text>
</comment>
<dbReference type="InterPro" id="IPR053148">
    <property type="entry name" value="PD-DEXK-like_domain"/>
</dbReference>
<dbReference type="AlphaFoldDB" id="A0A641MNB0"/>
<dbReference type="RefSeq" id="WP_149998293.1">
    <property type="nucleotide sequence ID" value="NZ_VWMU01000122.1"/>
</dbReference>
<sequence length="214" mass="25262">SKRQLSRQVGSCLYERLALSRNKDEVMRLAKEGQTIGKPSDIIKNPITLEFLGLKPDAVYSESKLENAIINKMQQFLLELGKGFLFEARQKRFTFDEQHFFVDLVFYNRLLQCYVLIDLKIDKLTHQDLGQMQMYVNYYDRYVKQDFEKPTIGILLCREKNDALVELTLPKDTNIYASAYQLYLPNKALLQAKVKEWIEEFEENEELKKLEENE</sequence>
<protein>
    <submittedName>
        <fullName evidence="3">DUF1016 domain-containing protein</fullName>
    </submittedName>
</protein>
<dbReference type="PANTHER" id="PTHR30547:SF5">
    <property type="entry name" value="NUCLEASE YHCG-RELATED"/>
    <property type="match status" value="1"/>
</dbReference>
<feature type="coiled-coil region" evidence="1">
    <location>
        <begin position="187"/>
        <end position="214"/>
    </location>
</feature>
<feature type="non-terminal residue" evidence="3">
    <location>
        <position position="1"/>
    </location>
</feature>
<feature type="domain" description="YhcG PDDEXK nuclease" evidence="2">
    <location>
        <begin position="41"/>
        <end position="193"/>
    </location>
</feature>